<dbReference type="Pfam" id="PF11160">
    <property type="entry name" value="Hva1_TUDOR"/>
    <property type="match status" value="1"/>
</dbReference>
<dbReference type="Proteomes" id="UP000578000">
    <property type="component" value="Unassembled WGS sequence"/>
</dbReference>
<protein>
    <recommendedName>
        <fullName evidence="1">Hypervirulence associated protein TUDOR domain-containing protein</fullName>
    </recommendedName>
</protein>
<sequence length="71" mass="7820">MSLYKFEIGDVVSWNSEAGHVKGRITAIHDAPFLVNGYRHHASPDEPQYEIVSLKTGHVAFHKGSALSLAM</sequence>
<accession>A0A841QLI1</accession>
<dbReference type="EMBL" id="JACHIE010000033">
    <property type="protein sequence ID" value="MBB6458777.1"/>
    <property type="molecule type" value="Genomic_DNA"/>
</dbReference>
<proteinExistence type="predicted"/>
<reference evidence="2 3" key="1">
    <citation type="submission" date="2020-08" db="EMBL/GenBank/DDBJ databases">
        <title>Genomic Encyclopedia of Type Strains, Phase IV (KMG-IV): sequencing the most valuable type-strain genomes for metagenomic binning, comparative biology and taxonomic classification.</title>
        <authorList>
            <person name="Goeker M."/>
        </authorList>
    </citation>
    <scope>NUCLEOTIDE SEQUENCE [LARGE SCALE GENOMIC DNA]</scope>
    <source>
        <strain evidence="2 3">DSM 4491</strain>
    </source>
</reference>
<dbReference type="InterPro" id="IPR021331">
    <property type="entry name" value="Hva1_TUDOR"/>
</dbReference>
<keyword evidence="3" id="KW-1185">Reference proteome</keyword>
<name>A0A841QLI1_9PROT</name>
<evidence type="ECO:0000313" key="2">
    <source>
        <dbReference type="EMBL" id="MBB6458777.1"/>
    </source>
</evidence>
<comment type="caution">
    <text evidence="2">The sequence shown here is derived from an EMBL/GenBank/DDBJ whole genome shotgun (WGS) entry which is preliminary data.</text>
</comment>
<evidence type="ECO:0000313" key="3">
    <source>
        <dbReference type="Proteomes" id="UP000578000"/>
    </source>
</evidence>
<dbReference type="AlphaFoldDB" id="A0A841QLI1"/>
<feature type="domain" description="Hypervirulence associated protein TUDOR" evidence="1">
    <location>
        <begin position="9"/>
        <end position="67"/>
    </location>
</feature>
<organism evidence="2 3">
    <name type="scientific">Acetobacter lovaniensis</name>
    <dbReference type="NCBI Taxonomy" id="104100"/>
    <lineage>
        <taxon>Bacteria</taxon>
        <taxon>Pseudomonadati</taxon>
        <taxon>Pseudomonadota</taxon>
        <taxon>Alphaproteobacteria</taxon>
        <taxon>Acetobacterales</taxon>
        <taxon>Acetobacteraceae</taxon>
        <taxon>Acetobacter</taxon>
    </lineage>
</organism>
<gene>
    <name evidence="2" type="ORF">HNR55_003392</name>
</gene>
<dbReference type="RefSeq" id="WP_166117161.1">
    <property type="nucleotide sequence ID" value="NZ_BAABDB010000002.1"/>
</dbReference>
<evidence type="ECO:0000259" key="1">
    <source>
        <dbReference type="Pfam" id="PF11160"/>
    </source>
</evidence>